<evidence type="ECO:0000256" key="6">
    <source>
        <dbReference type="SAM" id="SignalP"/>
    </source>
</evidence>
<evidence type="ECO:0000313" key="12">
    <source>
        <dbReference type="Proteomes" id="UP000238350"/>
    </source>
</evidence>
<dbReference type="GO" id="GO:0036503">
    <property type="term" value="P:ERAD pathway"/>
    <property type="evidence" value="ECO:0007669"/>
    <property type="project" value="TreeGrafter"/>
</dbReference>
<evidence type="ECO:0000256" key="2">
    <source>
        <dbReference type="ARBA" id="ARBA00004319"/>
    </source>
</evidence>
<comment type="cofactor">
    <cofactor evidence="1">
        <name>Ca(2+)</name>
        <dbReference type="ChEBI" id="CHEBI:29108"/>
    </cofactor>
</comment>
<dbReference type="GO" id="GO:0005788">
    <property type="term" value="C:endoplasmic reticulum lumen"/>
    <property type="evidence" value="ECO:0007669"/>
    <property type="project" value="UniProtKB-SubCell"/>
</dbReference>
<evidence type="ECO:0000313" key="11">
    <source>
        <dbReference type="EMBL" id="PRT56786.1"/>
    </source>
</evidence>
<dbReference type="GO" id="GO:0003980">
    <property type="term" value="F:UDP-glucose:glycoprotein glucosyltransferase activity"/>
    <property type="evidence" value="ECO:0007669"/>
    <property type="project" value="InterPro"/>
</dbReference>
<dbReference type="InterPro" id="IPR040694">
    <property type="entry name" value="UGGT_TRXL_2"/>
</dbReference>
<evidence type="ECO:0000256" key="1">
    <source>
        <dbReference type="ARBA" id="ARBA00001913"/>
    </source>
</evidence>
<protein>
    <submittedName>
        <fullName evidence="11">UDP-glucose:glycoprotein glucosyltransferase</fullName>
    </submittedName>
</protein>
<dbReference type="RefSeq" id="XP_024666731.1">
    <property type="nucleotide sequence ID" value="XM_024810963.1"/>
</dbReference>
<dbReference type="InterPro" id="IPR029044">
    <property type="entry name" value="Nucleotide-diphossugar_trans"/>
</dbReference>
<dbReference type="GO" id="GO:0051082">
    <property type="term" value="F:unfolded protein binding"/>
    <property type="evidence" value="ECO:0007669"/>
    <property type="project" value="TreeGrafter"/>
</dbReference>
<dbReference type="Pfam" id="PF18401">
    <property type="entry name" value="Thioredoxin_13"/>
    <property type="match status" value="1"/>
</dbReference>
<evidence type="ECO:0000256" key="4">
    <source>
        <dbReference type="ARBA" id="ARBA00022824"/>
    </source>
</evidence>
<dbReference type="UniPathway" id="UPA00378"/>
<dbReference type="InterPro" id="IPR040497">
    <property type="entry name" value="Glyco_transf_24"/>
</dbReference>
<feature type="domain" description="Glucosyltransferase 24 catalytic" evidence="10">
    <location>
        <begin position="1109"/>
        <end position="1375"/>
    </location>
</feature>
<dbReference type="SUPFAM" id="SSF53448">
    <property type="entry name" value="Nucleotide-diphospho-sugar transferases"/>
    <property type="match status" value="1"/>
</dbReference>
<dbReference type="InterPro" id="IPR040693">
    <property type="entry name" value="UGGT_TRXL_1"/>
</dbReference>
<evidence type="ECO:0000259" key="9">
    <source>
        <dbReference type="Pfam" id="PF18402"/>
    </source>
</evidence>
<dbReference type="InterPro" id="IPR009448">
    <property type="entry name" value="UDP-g_GGtrans"/>
</dbReference>
<keyword evidence="12" id="KW-1185">Reference proteome</keyword>
<dbReference type="GO" id="GO:0018279">
    <property type="term" value="P:protein N-linked glycosylation via asparagine"/>
    <property type="evidence" value="ECO:0007669"/>
    <property type="project" value="TreeGrafter"/>
</dbReference>
<dbReference type="Proteomes" id="UP000238350">
    <property type="component" value="Unassembled WGS sequence"/>
</dbReference>
<dbReference type="Gene3D" id="3.90.550.10">
    <property type="entry name" value="Spore Coat Polysaccharide Biosynthesis Protein SpsA, Chain A"/>
    <property type="match status" value="1"/>
</dbReference>
<dbReference type="InterPro" id="IPR040692">
    <property type="entry name" value="UGGT_TRXL_3"/>
</dbReference>
<dbReference type="Pfam" id="PF18404">
    <property type="entry name" value="Glyco_transf_24"/>
    <property type="match status" value="1"/>
</dbReference>
<reference evidence="11 12" key="1">
    <citation type="submission" date="2017-04" db="EMBL/GenBank/DDBJ databases">
        <title>Genome sequencing of [Candida] sorbophila.</title>
        <authorList>
            <person name="Ahn J.O."/>
        </authorList>
    </citation>
    <scope>NUCLEOTIDE SEQUENCE [LARGE SCALE GENOMIC DNA]</scope>
    <source>
        <strain evidence="11 12">DS02</strain>
    </source>
</reference>
<accession>A0A2T0FP71</accession>
<organism evidence="11 12">
    <name type="scientific">Wickerhamiella sorbophila</name>
    <dbReference type="NCBI Taxonomy" id="45607"/>
    <lineage>
        <taxon>Eukaryota</taxon>
        <taxon>Fungi</taxon>
        <taxon>Dikarya</taxon>
        <taxon>Ascomycota</taxon>
        <taxon>Saccharomycotina</taxon>
        <taxon>Dipodascomycetes</taxon>
        <taxon>Dipodascales</taxon>
        <taxon>Trichomonascaceae</taxon>
        <taxon>Wickerhamiella</taxon>
    </lineage>
</organism>
<comment type="caution">
    <text evidence="11">The sequence shown here is derived from an EMBL/GenBank/DDBJ whole genome shotgun (WGS) entry which is preliminary data.</text>
</comment>
<evidence type="ECO:0000259" key="10">
    <source>
        <dbReference type="Pfam" id="PF18404"/>
    </source>
</evidence>
<evidence type="ECO:0000256" key="5">
    <source>
        <dbReference type="ARBA" id="ARBA00023180"/>
    </source>
</evidence>
<keyword evidence="11" id="KW-0808">Transferase</keyword>
<evidence type="ECO:0000259" key="8">
    <source>
        <dbReference type="Pfam" id="PF18401"/>
    </source>
</evidence>
<keyword evidence="5" id="KW-0325">Glycoprotein</keyword>
<dbReference type="Pfam" id="PF18400">
    <property type="entry name" value="Thioredoxin_12"/>
    <property type="match status" value="1"/>
</dbReference>
<feature type="chain" id="PRO_5015531748" evidence="6">
    <location>
        <begin position="25"/>
        <end position="1413"/>
    </location>
</feature>
<dbReference type="FunFam" id="3.90.550.10:FF:000065">
    <property type="entry name" value="UDP-glucose:glycoprotein glucosyltransferase, putative"/>
    <property type="match status" value="1"/>
</dbReference>
<feature type="domain" description="UGGT thioredoxin-like" evidence="7">
    <location>
        <begin position="39"/>
        <end position="223"/>
    </location>
</feature>
<feature type="signal peptide" evidence="6">
    <location>
        <begin position="1"/>
        <end position="24"/>
    </location>
</feature>
<dbReference type="GeneID" id="36518154"/>
<sequence>MQYSGFLTNRPMLLSVLLAGLAVAKPVTVQMDTNWHAVPYYAHVLETISVHNSSAYFPLLSVYLSAEESDGRFSSEEEASTFLLDTAVSRDFISASQLPIVKAQLANSHRAAYVEAMCQHFINDIVPTYGAEIAECDNVFVYNGKATCEATDVFALETTSSTAAPMDLIDTDHVIGGASADVPWAILYADFNSEEFPVFHANLLASALQQKVSYVLRYKPSKGYNPVSQIGGYAATVQLKRTDYIVVNDRNAEGEDSPELKIDYEANVVESNAIPQLDQRAAGYILDAEDQLEALVDTSLNFPGRIADIKEHPINEDLTQDIEANDAAGFFTPGTNVILANGRPVFTTERNVYKLLDVINEEQHYINGLEVLGFSTEQAKGLLASGIVVADGNTTVDATMRYNLMSDAILWLNDVENDVRFKKWKRSPRTLLMNTPMGQFPPIRRNINSIVLAVDFSNPSWLQMIGQLLQILARGAPVQVGVVPITTAPAAKQFVKLAGETGSLIARQIYIAGLLKGLTPNEAFSEALETPFPDSEASLIDPNDVWTSVAEWANKFEIYQPAVFSNGVLVPLSQSWLIDATNQFGIDLDLARSWVEDGELEEDDLTTSLRDKLFGLGISRRSEIVDPINPAAVVYVDPSGVLADAPGAAVQWAVGNTSQTIWLVAEFNTQEAYTQLAELLEVAGTTKRFSVGVLPITSTEVDDRYGRAYAALQKLGNLPALAAINSVEALRAWHHADGPAPKIVEEEGSGALVTFASQAAQTHLFKEVIPRRLNLVVDGRLVVLTKKIDGEIIEQLVERERPRALRLSKAAADLGIENASAFTARLTKAWYGSETSRLITEQWFGLERGIKKNVENAKVDIMAIVDPASEIGQELVALLKLVSDLNVACINVLLSPRLLKDADVPSRFYKPVFPLAPNFDSHGHLVTPAAEFEGLGDDTLYIAGVDTPSAWVSMAKECEYDLDNILLNSVSGDRLEAIYELKHLLLEGHASDITNRQSPRGVQLVIGNTATPHLSDTMVMANLGYFQLQTDPGFFTVSLADGPSSDIYQFNGEGMSSNSIALWITEMDGTTIMPHLVRRPGKETADVLEPPKKKKSWFGGKPKTEGADINIFTVASGHLYERFLSIMTLSVMRHTKHTVKFWLIENFLSPSFKKFLPTLAEEYGFEYEFVTYKWPNWLRGQSEKQREIWGYKILFLDVLFPQNLSKVIFVDSDQIVRTDMIELVNEDLEGAPYGYTPMGDDREEMEGFRFWKQGYWKDHLQGAPYHISALYVVDLDRFRELGAGDILRQHYQQLSADPRSLSNLDQDLPNNLQGLVKIHSLDKSWLWCETWCSDESLANAKTIDLCNNPLTKEPKLDRARRQIPEWIEYDDAVSALRKKAAQAAKSRVQAAKEAVEAAMGVAIGHENDDHDEL</sequence>
<feature type="domain" description="UGGT thioredoxin-like" evidence="8">
    <location>
        <begin position="270"/>
        <end position="385"/>
    </location>
</feature>
<keyword evidence="4" id="KW-0256">Endoplasmic reticulum</keyword>
<dbReference type="CDD" id="cd06432">
    <property type="entry name" value="GT8_HUGT1_C_like"/>
    <property type="match status" value="1"/>
</dbReference>
<dbReference type="STRING" id="45607.A0A2T0FP71"/>
<dbReference type="Pfam" id="PF06427">
    <property type="entry name" value="UDP-g_GGTase"/>
    <property type="match status" value="1"/>
</dbReference>
<comment type="subcellular location">
    <subcellularLocation>
        <location evidence="2">Endoplasmic reticulum lumen</location>
    </subcellularLocation>
</comment>
<dbReference type="PANTHER" id="PTHR11226:SF0">
    <property type="entry name" value="UDP-GLUCOSE:GLYCOPROTEIN GLUCOSYLTRANSFERASE"/>
    <property type="match status" value="1"/>
</dbReference>
<proteinExistence type="predicted"/>
<name>A0A2T0FP71_9ASCO</name>
<keyword evidence="3 6" id="KW-0732">Signal</keyword>
<evidence type="ECO:0000256" key="3">
    <source>
        <dbReference type="ARBA" id="ARBA00022729"/>
    </source>
</evidence>
<dbReference type="OrthoDB" id="27683at2759"/>
<gene>
    <name evidence="11" type="ORF">B9G98_04406</name>
</gene>
<evidence type="ECO:0000259" key="7">
    <source>
        <dbReference type="Pfam" id="PF18400"/>
    </source>
</evidence>
<dbReference type="Pfam" id="PF18402">
    <property type="entry name" value="Thioredoxin_14"/>
    <property type="match status" value="1"/>
</dbReference>
<feature type="domain" description="UGGT thioredoxin-like" evidence="9">
    <location>
        <begin position="406"/>
        <end position="607"/>
    </location>
</feature>
<dbReference type="PANTHER" id="PTHR11226">
    <property type="entry name" value="UDP-GLUCOSE GLYCOPROTEIN:GLUCOSYLTRANSFERASE"/>
    <property type="match status" value="1"/>
</dbReference>
<dbReference type="EMBL" id="NDIQ01000022">
    <property type="protein sequence ID" value="PRT56786.1"/>
    <property type="molecule type" value="Genomic_DNA"/>
</dbReference>